<dbReference type="PROSITE" id="PS51257">
    <property type="entry name" value="PROKAR_LIPOPROTEIN"/>
    <property type="match status" value="1"/>
</dbReference>
<dbReference type="AlphaFoldDB" id="A0A377JFD3"/>
<proteinExistence type="predicted"/>
<evidence type="ECO:0000313" key="1">
    <source>
        <dbReference type="EMBL" id="STP02803.1"/>
    </source>
</evidence>
<reference evidence="1 2" key="1">
    <citation type="submission" date="2018-06" db="EMBL/GenBank/DDBJ databases">
        <authorList>
            <consortium name="Pathogen Informatics"/>
            <person name="Doyle S."/>
        </authorList>
    </citation>
    <scope>NUCLEOTIDE SEQUENCE [LARGE SCALE GENOMIC DNA]</scope>
    <source>
        <strain evidence="1 2">NCTC10672</strain>
    </source>
</reference>
<protein>
    <recommendedName>
        <fullName evidence="3">Lipoprotein</fullName>
    </recommendedName>
</protein>
<evidence type="ECO:0008006" key="3">
    <source>
        <dbReference type="Google" id="ProtNLM"/>
    </source>
</evidence>
<gene>
    <name evidence="1" type="ORF">NCTC10672_00205</name>
</gene>
<sequence length="81" mass="9670">MKKIILTIIYILTLSGCGLEQDSYLVRWWNGNIPTKLSDKKEKIWDICFEETKYLPENTKEEKEKADMELNNCLHEKGFWD</sequence>
<name>A0A377JFD3_HAEPA</name>
<dbReference type="Proteomes" id="UP000254186">
    <property type="component" value="Unassembled WGS sequence"/>
</dbReference>
<accession>A0A377JFD3</accession>
<evidence type="ECO:0000313" key="2">
    <source>
        <dbReference type="Proteomes" id="UP000254186"/>
    </source>
</evidence>
<dbReference type="EMBL" id="UGHY01000002">
    <property type="protein sequence ID" value="STP02803.1"/>
    <property type="molecule type" value="Genomic_DNA"/>
</dbReference>
<dbReference type="RefSeq" id="WP_115179507.1">
    <property type="nucleotide sequence ID" value="NZ_UGHY01000002.1"/>
</dbReference>
<organism evidence="1 2">
    <name type="scientific">Haemophilus parainfluenzae</name>
    <dbReference type="NCBI Taxonomy" id="729"/>
    <lineage>
        <taxon>Bacteria</taxon>
        <taxon>Pseudomonadati</taxon>
        <taxon>Pseudomonadota</taxon>
        <taxon>Gammaproteobacteria</taxon>
        <taxon>Pasteurellales</taxon>
        <taxon>Pasteurellaceae</taxon>
        <taxon>Haemophilus</taxon>
    </lineage>
</organism>